<feature type="transmembrane region" description="Helical" evidence="2">
    <location>
        <begin position="34"/>
        <end position="54"/>
    </location>
</feature>
<proteinExistence type="predicted"/>
<feature type="transmembrane region" description="Helical" evidence="2">
    <location>
        <begin position="240"/>
        <end position="258"/>
    </location>
</feature>
<keyword evidence="2" id="KW-0812">Transmembrane</keyword>
<sequence length="307" mass="34909">MASRIVESTAPSSISCPPVNSLSESEARGVLEKIFLLVNSLSLDAPFVGVIWLWCLSAVYSSRIGFHHYLILFSVTWLAYAGDRLLDSIRTPAKPCMAPRHLFTSMYFKPLMCAWGLVAVISILYLGLNLGRTEIVWGMSLLALLSIYYLCCFYFPNLARGLLPREMLVGMFFSSATHFFVLIQLADWNYYYVWTFSCFFALCSLNCLLISRCEFLTDLQLGEVTFFTRHPDRLHRFQSMLMWFICLQVLACGCAMFMHRVPVFELSLLSSSGLLLVLDRCLISPHLKPVLADLALFTPWIFMSVTT</sequence>
<reference evidence="3 4" key="1">
    <citation type="submission" date="2019-02" db="EMBL/GenBank/DDBJ databases">
        <title>Deep-cultivation of Planctomycetes and their phenomic and genomic characterization uncovers novel biology.</title>
        <authorList>
            <person name="Wiegand S."/>
            <person name="Jogler M."/>
            <person name="Boedeker C."/>
            <person name="Pinto D."/>
            <person name="Vollmers J."/>
            <person name="Rivas-Marin E."/>
            <person name="Kohn T."/>
            <person name="Peeters S.H."/>
            <person name="Heuer A."/>
            <person name="Rast P."/>
            <person name="Oberbeckmann S."/>
            <person name="Bunk B."/>
            <person name="Jeske O."/>
            <person name="Meyerdierks A."/>
            <person name="Storesund J.E."/>
            <person name="Kallscheuer N."/>
            <person name="Luecker S."/>
            <person name="Lage O.M."/>
            <person name="Pohl T."/>
            <person name="Merkel B.J."/>
            <person name="Hornburger P."/>
            <person name="Mueller R.-W."/>
            <person name="Bruemmer F."/>
            <person name="Labrenz M."/>
            <person name="Spormann A.M."/>
            <person name="Op den Camp H."/>
            <person name="Overmann J."/>
            <person name="Amann R."/>
            <person name="Jetten M.S.M."/>
            <person name="Mascher T."/>
            <person name="Medema M.H."/>
            <person name="Devos D.P."/>
            <person name="Kaster A.-K."/>
            <person name="Ovreas L."/>
            <person name="Rohde M."/>
            <person name="Galperin M.Y."/>
            <person name="Jogler C."/>
        </authorList>
    </citation>
    <scope>NUCLEOTIDE SEQUENCE [LARGE SCALE GENOMIC DNA]</scope>
    <source>
        <strain evidence="3 4">Pan241w</strain>
    </source>
</reference>
<evidence type="ECO:0000313" key="4">
    <source>
        <dbReference type="Proteomes" id="UP000317171"/>
    </source>
</evidence>
<evidence type="ECO:0000256" key="2">
    <source>
        <dbReference type="SAM" id="Phobius"/>
    </source>
</evidence>
<feature type="transmembrane region" description="Helical" evidence="2">
    <location>
        <begin position="107"/>
        <end position="128"/>
    </location>
</feature>
<dbReference type="EMBL" id="CP036269">
    <property type="protein sequence ID" value="QDT45792.1"/>
    <property type="molecule type" value="Genomic_DNA"/>
</dbReference>
<feature type="transmembrane region" description="Helical" evidence="2">
    <location>
        <begin position="66"/>
        <end position="86"/>
    </location>
</feature>
<feature type="region of interest" description="Disordered" evidence="1">
    <location>
        <begin position="1"/>
        <end position="20"/>
    </location>
</feature>
<dbReference type="RefSeq" id="WP_145222755.1">
    <property type="nucleotide sequence ID" value="NZ_CP036269.1"/>
</dbReference>
<evidence type="ECO:0000313" key="3">
    <source>
        <dbReference type="EMBL" id="QDT45792.1"/>
    </source>
</evidence>
<keyword evidence="2" id="KW-0472">Membrane</keyword>
<dbReference type="OrthoDB" id="272587at2"/>
<dbReference type="KEGG" id="gaz:Pan241w_59200"/>
<feature type="transmembrane region" description="Helical" evidence="2">
    <location>
        <begin position="167"/>
        <end position="185"/>
    </location>
</feature>
<evidence type="ECO:0000256" key="1">
    <source>
        <dbReference type="SAM" id="MobiDB-lite"/>
    </source>
</evidence>
<feature type="compositionally biased region" description="Polar residues" evidence="1">
    <location>
        <begin position="9"/>
        <end position="20"/>
    </location>
</feature>
<accession>A0A517RPN8</accession>
<gene>
    <name evidence="3" type="ORF">Pan241w_59200</name>
</gene>
<keyword evidence="4" id="KW-1185">Reference proteome</keyword>
<dbReference type="AlphaFoldDB" id="A0A517RPN8"/>
<protein>
    <recommendedName>
        <fullName evidence="5">Prenyltransferase</fullName>
    </recommendedName>
</protein>
<feature type="transmembrane region" description="Helical" evidence="2">
    <location>
        <begin position="191"/>
        <end position="210"/>
    </location>
</feature>
<keyword evidence="2" id="KW-1133">Transmembrane helix</keyword>
<dbReference type="Proteomes" id="UP000317171">
    <property type="component" value="Chromosome"/>
</dbReference>
<feature type="transmembrane region" description="Helical" evidence="2">
    <location>
        <begin position="134"/>
        <end position="155"/>
    </location>
</feature>
<organism evidence="3 4">
    <name type="scientific">Gimesia alba</name>
    <dbReference type="NCBI Taxonomy" id="2527973"/>
    <lineage>
        <taxon>Bacteria</taxon>
        <taxon>Pseudomonadati</taxon>
        <taxon>Planctomycetota</taxon>
        <taxon>Planctomycetia</taxon>
        <taxon>Planctomycetales</taxon>
        <taxon>Planctomycetaceae</taxon>
        <taxon>Gimesia</taxon>
    </lineage>
</organism>
<name>A0A517RPN8_9PLAN</name>
<evidence type="ECO:0008006" key="5">
    <source>
        <dbReference type="Google" id="ProtNLM"/>
    </source>
</evidence>